<dbReference type="HOGENOM" id="CLU_2639725_0_0_1"/>
<accession>A0A0D0B6L4</accession>
<sequence length="77" mass="8704">MIALTEILETCTWPVRLGPTSSHMDFREFQTLESLVHQTLGGRIPNINLSVALERAIDEWECLFYPIHAGAILPRPS</sequence>
<evidence type="ECO:0000313" key="1">
    <source>
        <dbReference type="EMBL" id="KIK42127.1"/>
    </source>
</evidence>
<reference evidence="2" key="2">
    <citation type="submission" date="2015-01" db="EMBL/GenBank/DDBJ databases">
        <title>Evolutionary Origins and Diversification of the Mycorrhizal Mutualists.</title>
        <authorList>
            <consortium name="DOE Joint Genome Institute"/>
            <consortium name="Mycorrhizal Genomics Consortium"/>
            <person name="Kohler A."/>
            <person name="Kuo A."/>
            <person name="Nagy L.G."/>
            <person name="Floudas D."/>
            <person name="Copeland A."/>
            <person name="Barry K.W."/>
            <person name="Cichocki N."/>
            <person name="Veneault-Fourrey C."/>
            <person name="LaButti K."/>
            <person name="Lindquist E.A."/>
            <person name="Lipzen A."/>
            <person name="Lundell T."/>
            <person name="Morin E."/>
            <person name="Murat C."/>
            <person name="Riley R."/>
            <person name="Ohm R."/>
            <person name="Sun H."/>
            <person name="Tunlid A."/>
            <person name="Henrissat B."/>
            <person name="Grigoriev I.V."/>
            <person name="Hibbett D.S."/>
            <person name="Martin F."/>
        </authorList>
    </citation>
    <scope>NUCLEOTIDE SEQUENCE [LARGE SCALE GENOMIC DNA]</scope>
    <source>
        <strain evidence="2">UH-Slu-Lm8-n1</strain>
    </source>
</reference>
<gene>
    <name evidence="1" type="ORF">CY34DRAFT_805264</name>
</gene>
<organism evidence="1 2">
    <name type="scientific">Suillus luteus UH-Slu-Lm8-n1</name>
    <dbReference type="NCBI Taxonomy" id="930992"/>
    <lineage>
        <taxon>Eukaryota</taxon>
        <taxon>Fungi</taxon>
        <taxon>Dikarya</taxon>
        <taxon>Basidiomycota</taxon>
        <taxon>Agaricomycotina</taxon>
        <taxon>Agaricomycetes</taxon>
        <taxon>Agaricomycetidae</taxon>
        <taxon>Boletales</taxon>
        <taxon>Suillineae</taxon>
        <taxon>Suillaceae</taxon>
        <taxon>Suillus</taxon>
    </lineage>
</organism>
<keyword evidence="2" id="KW-1185">Reference proteome</keyword>
<dbReference type="Proteomes" id="UP000054485">
    <property type="component" value="Unassembled WGS sequence"/>
</dbReference>
<dbReference type="EMBL" id="KN835247">
    <property type="protein sequence ID" value="KIK42127.1"/>
    <property type="molecule type" value="Genomic_DNA"/>
</dbReference>
<evidence type="ECO:0000313" key="2">
    <source>
        <dbReference type="Proteomes" id="UP000054485"/>
    </source>
</evidence>
<protein>
    <submittedName>
        <fullName evidence="1">Unplaced genomic scaffold CY34scaffold_116, whole genome shotgun sequence</fullName>
    </submittedName>
</protein>
<dbReference type="AlphaFoldDB" id="A0A0D0B6L4"/>
<dbReference type="InParanoid" id="A0A0D0B6L4"/>
<proteinExistence type="predicted"/>
<reference evidence="1 2" key="1">
    <citation type="submission" date="2014-04" db="EMBL/GenBank/DDBJ databases">
        <authorList>
            <consortium name="DOE Joint Genome Institute"/>
            <person name="Kuo A."/>
            <person name="Ruytinx J."/>
            <person name="Rineau F."/>
            <person name="Colpaert J."/>
            <person name="Kohler A."/>
            <person name="Nagy L.G."/>
            <person name="Floudas D."/>
            <person name="Copeland A."/>
            <person name="Barry K.W."/>
            <person name="Cichocki N."/>
            <person name="Veneault-Fourrey C."/>
            <person name="LaButti K."/>
            <person name="Lindquist E.A."/>
            <person name="Lipzen A."/>
            <person name="Lundell T."/>
            <person name="Morin E."/>
            <person name="Murat C."/>
            <person name="Sun H."/>
            <person name="Tunlid A."/>
            <person name="Henrissat B."/>
            <person name="Grigoriev I.V."/>
            <person name="Hibbett D.S."/>
            <person name="Martin F."/>
            <person name="Nordberg H.P."/>
            <person name="Cantor M.N."/>
            <person name="Hua S.X."/>
        </authorList>
    </citation>
    <scope>NUCLEOTIDE SEQUENCE [LARGE SCALE GENOMIC DNA]</scope>
    <source>
        <strain evidence="1 2">UH-Slu-Lm8-n1</strain>
    </source>
</reference>
<name>A0A0D0B6L4_9AGAM</name>